<dbReference type="Proteomes" id="UP000635726">
    <property type="component" value="Unassembled WGS sequence"/>
</dbReference>
<evidence type="ECO:0000313" key="2">
    <source>
        <dbReference type="Proteomes" id="UP000635726"/>
    </source>
</evidence>
<reference evidence="1" key="1">
    <citation type="journal article" date="2014" name="Int. J. Syst. Evol. Microbiol.">
        <title>Complete genome sequence of Corynebacterium casei LMG S-19264T (=DSM 44701T), isolated from a smear-ripened cheese.</title>
        <authorList>
            <consortium name="US DOE Joint Genome Institute (JGI-PGF)"/>
            <person name="Walter F."/>
            <person name="Albersmeier A."/>
            <person name="Kalinowski J."/>
            <person name="Ruckert C."/>
        </authorList>
    </citation>
    <scope>NUCLEOTIDE SEQUENCE</scope>
    <source>
        <strain evidence="1">JCM 14371</strain>
    </source>
</reference>
<proteinExistence type="predicted"/>
<reference evidence="1" key="2">
    <citation type="submission" date="2020-09" db="EMBL/GenBank/DDBJ databases">
        <authorList>
            <person name="Sun Q."/>
            <person name="Ohkuma M."/>
        </authorList>
    </citation>
    <scope>NUCLEOTIDE SEQUENCE</scope>
    <source>
        <strain evidence="1">JCM 14371</strain>
    </source>
</reference>
<comment type="caution">
    <text evidence="1">The sequence shown here is derived from an EMBL/GenBank/DDBJ whole genome shotgun (WGS) entry which is preliminary data.</text>
</comment>
<protein>
    <submittedName>
        <fullName evidence="1">Uncharacterized protein</fullName>
    </submittedName>
</protein>
<sequence>MIKVMWEVKKLTSKSIIIGSIGGLPNLKRPREYPVCKICGEDLVYYFTFNIDHIQTGIFFSVFYCIKCTGNTTPDLPTSLNSRVSYEECSDLQREYRIFFHPNEEWIGSIVSPLVPATIYGSHSRLLSWAQSHMAGRPSDAELSQNEPGVFMLQIREPVGLKFPVIKDSPNQQAYVLFSDDEEFPYRGYYTFINEIPAYFYASVSKDNEMCGFIITGRF</sequence>
<dbReference type="EMBL" id="BMOE01000005">
    <property type="protein sequence ID" value="GGJ74136.1"/>
    <property type="molecule type" value="Genomic_DNA"/>
</dbReference>
<dbReference type="AlphaFoldDB" id="A0A917PFK5"/>
<dbReference type="RefSeq" id="WP_188962571.1">
    <property type="nucleotide sequence ID" value="NZ_BMOE01000005.1"/>
</dbReference>
<evidence type="ECO:0000313" key="1">
    <source>
        <dbReference type="EMBL" id="GGJ74136.1"/>
    </source>
</evidence>
<organism evidence="1 2">
    <name type="scientific">Deinococcus aquiradiocola</name>
    <dbReference type="NCBI Taxonomy" id="393059"/>
    <lineage>
        <taxon>Bacteria</taxon>
        <taxon>Thermotogati</taxon>
        <taxon>Deinococcota</taxon>
        <taxon>Deinococci</taxon>
        <taxon>Deinococcales</taxon>
        <taxon>Deinococcaceae</taxon>
        <taxon>Deinococcus</taxon>
    </lineage>
</organism>
<gene>
    <name evidence="1" type="ORF">GCM10008939_18050</name>
</gene>
<name>A0A917PFK5_9DEIO</name>
<keyword evidence="2" id="KW-1185">Reference proteome</keyword>
<accession>A0A917PFK5</accession>